<evidence type="ECO:0000256" key="4">
    <source>
        <dbReference type="ARBA" id="ARBA00022989"/>
    </source>
</evidence>
<feature type="transmembrane region" description="Helical" evidence="6">
    <location>
        <begin position="227"/>
        <end position="246"/>
    </location>
</feature>
<dbReference type="InterPro" id="IPR050638">
    <property type="entry name" value="AA-Vitamin_Transporters"/>
</dbReference>
<dbReference type="Pfam" id="PF00892">
    <property type="entry name" value="EamA"/>
    <property type="match status" value="2"/>
</dbReference>
<evidence type="ECO:0000313" key="9">
    <source>
        <dbReference type="Proteomes" id="UP001209803"/>
    </source>
</evidence>
<gene>
    <name evidence="8" type="ORF">K1718_21815</name>
</gene>
<dbReference type="Proteomes" id="UP001209803">
    <property type="component" value="Chromosome"/>
</dbReference>
<keyword evidence="4 6" id="KW-1133">Transmembrane helix</keyword>
<feature type="domain" description="EamA" evidence="7">
    <location>
        <begin position="8"/>
        <end position="137"/>
    </location>
</feature>
<dbReference type="SUPFAM" id="SSF103481">
    <property type="entry name" value="Multidrug resistance efflux transporter EmrE"/>
    <property type="match status" value="2"/>
</dbReference>
<evidence type="ECO:0000313" key="8">
    <source>
        <dbReference type="EMBL" id="WFE88771.1"/>
    </source>
</evidence>
<evidence type="ECO:0000256" key="2">
    <source>
        <dbReference type="ARBA" id="ARBA00007362"/>
    </source>
</evidence>
<feature type="transmembrane region" description="Helical" evidence="6">
    <location>
        <begin position="121"/>
        <end position="142"/>
    </location>
</feature>
<evidence type="ECO:0000259" key="7">
    <source>
        <dbReference type="Pfam" id="PF00892"/>
    </source>
</evidence>
<dbReference type="RefSeq" id="WP_265680870.1">
    <property type="nucleotide sequence ID" value="NZ_CP120863.1"/>
</dbReference>
<name>A0ABY8F0A7_9HYPH</name>
<feature type="transmembrane region" description="Helical" evidence="6">
    <location>
        <begin position="278"/>
        <end position="296"/>
    </location>
</feature>
<evidence type="ECO:0000256" key="1">
    <source>
        <dbReference type="ARBA" id="ARBA00004141"/>
    </source>
</evidence>
<dbReference type="InterPro" id="IPR037185">
    <property type="entry name" value="EmrE-like"/>
</dbReference>
<organism evidence="8 9">
    <name type="scientific">Roseibium porphyridii</name>
    <dbReference type="NCBI Taxonomy" id="2866279"/>
    <lineage>
        <taxon>Bacteria</taxon>
        <taxon>Pseudomonadati</taxon>
        <taxon>Pseudomonadota</taxon>
        <taxon>Alphaproteobacteria</taxon>
        <taxon>Hyphomicrobiales</taxon>
        <taxon>Stappiaceae</taxon>
        <taxon>Roseibium</taxon>
    </lineage>
</organism>
<keyword evidence="3 6" id="KW-0812">Transmembrane</keyword>
<accession>A0ABY8F0A7</accession>
<feature type="domain" description="EamA" evidence="7">
    <location>
        <begin position="157"/>
        <end position="295"/>
    </location>
</feature>
<dbReference type="PANTHER" id="PTHR32322:SF2">
    <property type="entry name" value="EAMA DOMAIN-CONTAINING PROTEIN"/>
    <property type="match status" value="1"/>
</dbReference>
<feature type="transmembrane region" description="Helical" evidence="6">
    <location>
        <begin position="187"/>
        <end position="207"/>
    </location>
</feature>
<keyword evidence="9" id="KW-1185">Reference proteome</keyword>
<dbReference type="PANTHER" id="PTHR32322">
    <property type="entry name" value="INNER MEMBRANE TRANSPORTER"/>
    <property type="match status" value="1"/>
</dbReference>
<evidence type="ECO:0000256" key="3">
    <source>
        <dbReference type="ARBA" id="ARBA00022692"/>
    </source>
</evidence>
<comment type="similarity">
    <text evidence="2">Belongs to the EamA transporter family.</text>
</comment>
<dbReference type="EMBL" id="CP120863">
    <property type="protein sequence ID" value="WFE88771.1"/>
    <property type="molecule type" value="Genomic_DNA"/>
</dbReference>
<feature type="transmembrane region" description="Helical" evidence="6">
    <location>
        <begin position="154"/>
        <end position="175"/>
    </location>
</feature>
<feature type="transmembrane region" description="Helical" evidence="6">
    <location>
        <begin position="6"/>
        <end position="24"/>
    </location>
</feature>
<comment type="subcellular location">
    <subcellularLocation>
        <location evidence="1">Membrane</location>
        <topology evidence="1">Multi-pass membrane protein</topology>
    </subcellularLocation>
</comment>
<keyword evidence="5 6" id="KW-0472">Membrane</keyword>
<feature type="transmembrane region" description="Helical" evidence="6">
    <location>
        <begin position="66"/>
        <end position="85"/>
    </location>
</feature>
<protein>
    <submittedName>
        <fullName evidence="8">DMT family transporter</fullName>
    </submittedName>
</protein>
<evidence type="ECO:0000256" key="6">
    <source>
        <dbReference type="SAM" id="Phobius"/>
    </source>
</evidence>
<feature type="transmembrane region" description="Helical" evidence="6">
    <location>
        <begin position="252"/>
        <end position="271"/>
    </location>
</feature>
<dbReference type="InterPro" id="IPR000620">
    <property type="entry name" value="EamA_dom"/>
</dbReference>
<feature type="transmembrane region" description="Helical" evidence="6">
    <location>
        <begin position="36"/>
        <end position="54"/>
    </location>
</feature>
<sequence>MLGIVAASTALFASIGWASGIVLAQMPAKALGAFEFTRIQLIFCAALMAVLSSLFDLWPSIDWQHWPAFLVSSLGGILLGNLAMIECLRRGGPRLTELLLCLKAPVVAGLAYFWIGETIGPVDLLGGVLILAGLVIAIRFGSQAEREEGVAGKRLLSVVLLGLLAATLQGAGFLAVKPALTAGAEPVAVTAIRLLGAAAVISLASIWPSQAVRADTETSPYLLFRTILPGVIGYGISSSLLLYAFANTQAGVAAVLGSLSPLCVLPILWATKGKRPGLEAMAGTAIAVIGTAVIVLY</sequence>
<reference evidence="8 9" key="1">
    <citation type="submission" date="2023-03" db="EMBL/GenBank/DDBJ databases">
        <title>Roseibium porphyridii sp. nov. and Roseibium rhodosorbium sp. nov. isolated from marine algae, Porphyridium cruentum and Rhodosorus marinus, respectively.</title>
        <authorList>
            <person name="Lee M.W."/>
            <person name="Choi B.J."/>
            <person name="Lee J.K."/>
            <person name="Choi D.G."/>
            <person name="Baek J.H."/>
            <person name="Bayburt H."/>
            <person name="Kim J.M."/>
            <person name="Han D.M."/>
            <person name="Kim K.H."/>
            <person name="Jeon C.O."/>
        </authorList>
    </citation>
    <scope>NUCLEOTIDE SEQUENCE [LARGE SCALE GENOMIC DNA]</scope>
    <source>
        <strain evidence="8 9">KMA01</strain>
    </source>
</reference>
<evidence type="ECO:0000256" key="5">
    <source>
        <dbReference type="ARBA" id="ARBA00023136"/>
    </source>
</evidence>
<feature type="transmembrane region" description="Helical" evidence="6">
    <location>
        <begin position="97"/>
        <end position="115"/>
    </location>
</feature>
<proteinExistence type="inferred from homology"/>